<dbReference type="EMBL" id="JAENBP010000009">
    <property type="protein sequence ID" value="MBJ8350306.1"/>
    <property type="molecule type" value="Genomic_DNA"/>
</dbReference>
<evidence type="ECO:0000256" key="3">
    <source>
        <dbReference type="PROSITE-ProRule" id="PRU00209"/>
    </source>
</evidence>
<keyword evidence="6" id="KW-1185">Reference proteome</keyword>
<keyword evidence="2 3" id="KW-0694">RNA-binding</keyword>
<proteinExistence type="predicted"/>
<accession>A0A934PAQ1</accession>
<dbReference type="GO" id="GO:0000049">
    <property type="term" value="F:tRNA binding"/>
    <property type="evidence" value="ECO:0007669"/>
    <property type="project" value="UniProtKB-UniRule"/>
</dbReference>
<evidence type="ECO:0000256" key="1">
    <source>
        <dbReference type="ARBA" id="ARBA00022555"/>
    </source>
</evidence>
<reference evidence="5 6" key="1">
    <citation type="journal article" date="2021" name="Int. J. Syst. Evol. Microbiol.">
        <title>Streptococcus vicugnae sp. nov., isolated from faeces of alpacas (Vicugna pacos) and cattle (Bos taurus), Streptococcus zalophi sp. nov., and Streptococcus pacificus sp. nov., isolated from respiratory tract of California sea lions (Zalophus californianus).</title>
        <authorList>
            <person name="Volokhov D.V."/>
            <person name="Zagorodnyaya T.A."/>
            <person name="Shen Z."/>
            <person name="Blom J."/>
            <person name="Furtak V.A."/>
            <person name="Eisenberg T."/>
            <person name="Fan P."/>
            <person name="Jeong K.C."/>
            <person name="Gao Y."/>
            <person name="Zhang S."/>
            <person name="Amselle M."/>
        </authorList>
    </citation>
    <scope>NUCLEOTIDE SEQUENCE [LARGE SCALE GENOMIC DNA]</scope>
    <source>
        <strain evidence="6">CSL7508-lung</strain>
    </source>
</reference>
<dbReference type="RefSeq" id="WP_199568216.1">
    <property type="nucleotide sequence ID" value="NZ_JAENBP010000009.1"/>
</dbReference>
<dbReference type="PROSITE" id="PS50886">
    <property type="entry name" value="TRBD"/>
    <property type="match status" value="1"/>
</dbReference>
<dbReference type="Pfam" id="PF01588">
    <property type="entry name" value="tRNA_bind"/>
    <property type="match status" value="1"/>
</dbReference>
<evidence type="ECO:0000313" key="5">
    <source>
        <dbReference type="EMBL" id="MBJ8350306.1"/>
    </source>
</evidence>
<dbReference type="InterPro" id="IPR012340">
    <property type="entry name" value="NA-bd_OB-fold"/>
</dbReference>
<dbReference type="PANTHER" id="PTHR11586">
    <property type="entry name" value="TRNA-AMINOACYLATION COFACTOR ARC1 FAMILY MEMBER"/>
    <property type="match status" value="1"/>
</dbReference>
<dbReference type="Proteomes" id="UP000644875">
    <property type="component" value="Unassembled WGS sequence"/>
</dbReference>
<dbReference type="Gene3D" id="2.40.50.140">
    <property type="entry name" value="Nucleic acid-binding proteins"/>
    <property type="match status" value="1"/>
</dbReference>
<feature type="domain" description="TRNA-binding" evidence="4">
    <location>
        <begin position="13"/>
        <end position="117"/>
    </location>
</feature>
<protein>
    <submittedName>
        <fullName evidence="5">tRNA-binding protein</fullName>
    </submittedName>
</protein>
<sequence length="117" mass="13056">MTVDIKPEITLDDLKKIDIRCGTILRVEDIEASKTLVKLTVDLGETEPRTILCGLKEERQNPYEIEGKQALFVVNLKPRKLFGHISHGMLFDIGYEDGITPVLAIPEKQIPNGSRAG</sequence>
<dbReference type="AlphaFoldDB" id="A0A934PAQ1"/>
<comment type="caution">
    <text evidence="5">The sequence shown here is derived from an EMBL/GenBank/DDBJ whole genome shotgun (WGS) entry which is preliminary data.</text>
</comment>
<dbReference type="SUPFAM" id="SSF50249">
    <property type="entry name" value="Nucleic acid-binding proteins"/>
    <property type="match status" value="1"/>
</dbReference>
<keyword evidence="1 3" id="KW-0820">tRNA-binding</keyword>
<evidence type="ECO:0000313" key="6">
    <source>
        <dbReference type="Proteomes" id="UP000644875"/>
    </source>
</evidence>
<organism evidence="5 6">
    <name type="scientific">Streptococcus zalophi</name>
    <dbReference type="NCBI Taxonomy" id="640031"/>
    <lineage>
        <taxon>Bacteria</taxon>
        <taxon>Bacillati</taxon>
        <taxon>Bacillota</taxon>
        <taxon>Bacilli</taxon>
        <taxon>Lactobacillales</taxon>
        <taxon>Streptococcaceae</taxon>
        <taxon>Streptococcus</taxon>
    </lineage>
</organism>
<name>A0A934PAQ1_9STRE</name>
<evidence type="ECO:0000259" key="4">
    <source>
        <dbReference type="PROSITE" id="PS50886"/>
    </source>
</evidence>
<dbReference type="PANTHER" id="PTHR11586:SF37">
    <property type="entry name" value="TRNA-BINDING DOMAIN-CONTAINING PROTEIN"/>
    <property type="match status" value="1"/>
</dbReference>
<evidence type="ECO:0000256" key="2">
    <source>
        <dbReference type="ARBA" id="ARBA00022884"/>
    </source>
</evidence>
<dbReference type="InterPro" id="IPR002547">
    <property type="entry name" value="tRNA-bd_dom"/>
</dbReference>
<gene>
    <name evidence="5" type="ORF">JHK64_06665</name>
</gene>
<dbReference type="InterPro" id="IPR051270">
    <property type="entry name" value="Tyrosine-tRNA_ligase_regulator"/>
</dbReference>